<gene>
    <name evidence="1" type="ORF">BLL40_08790</name>
</gene>
<accession>A0A1Q5P3W1</accession>
<organism evidence="1 2">
    <name type="scientific">Domibacillus mangrovi</name>
    <dbReference type="NCBI Taxonomy" id="1714354"/>
    <lineage>
        <taxon>Bacteria</taxon>
        <taxon>Bacillati</taxon>
        <taxon>Bacillota</taxon>
        <taxon>Bacilli</taxon>
        <taxon>Bacillales</taxon>
        <taxon>Bacillaceae</taxon>
        <taxon>Domibacillus</taxon>
    </lineage>
</organism>
<reference evidence="1 2" key="1">
    <citation type="submission" date="2016-12" db="EMBL/GenBank/DDBJ databases">
        <title>Domibacillus sp. SAOS 44 whole genome sequencing.</title>
        <authorList>
            <person name="Verma A."/>
            <person name="Krishnamurthi S."/>
        </authorList>
    </citation>
    <scope>NUCLEOTIDE SEQUENCE [LARGE SCALE GENOMIC DNA]</scope>
    <source>
        <strain evidence="1 2">SAOS 44</strain>
    </source>
</reference>
<protein>
    <submittedName>
        <fullName evidence="1">Uncharacterized protein</fullName>
    </submittedName>
</protein>
<keyword evidence="2" id="KW-1185">Reference proteome</keyword>
<dbReference type="Proteomes" id="UP000186524">
    <property type="component" value="Unassembled WGS sequence"/>
</dbReference>
<dbReference type="AlphaFoldDB" id="A0A1Q5P3W1"/>
<dbReference type="OrthoDB" id="107900at2"/>
<dbReference type="RefSeq" id="WP_073711535.1">
    <property type="nucleotide sequence ID" value="NZ_MRWQ01000006.1"/>
</dbReference>
<evidence type="ECO:0000313" key="2">
    <source>
        <dbReference type="Proteomes" id="UP000186524"/>
    </source>
</evidence>
<evidence type="ECO:0000313" key="1">
    <source>
        <dbReference type="EMBL" id="OKL36812.1"/>
    </source>
</evidence>
<name>A0A1Q5P3W1_9BACI</name>
<sequence length="77" mass="9157">MKLEDAFNEYIYYFLPKGFINKTLLNKWKELKNVKVFLKDKSGITQWERIYPALTGSKTLASRLRKEKKDERGINCP</sequence>
<dbReference type="EMBL" id="MRWQ01000006">
    <property type="protein sequence ID" value="OKL36812.1"/>
    <property type="molecule type" value="Genomic_DNA"/>
</dbReference>
<proteinExistence type="predicted"/>
<comment type="caution">
    <text evidence="1">The sequence shown here is derived from an EMBL/GenBank/DDBJ whole genome shotgun (WGS) entry which is preliminary data.</text>
</comment>